<dbReference type="InterPro" id="IPR000209">
    <property type="entry name" value="Peptidase_S8/S53_dom"/>
</dbReference>
<dbReference type="EMBL" id="JABBJJ010000328">
    <property type="protein sequence ID" value="NMO21500.1"/>
    <property type="molecule type" value="Genomic_DNA"/>
</dbReference>
<dbReference type="Pfam" id="PF00082">
    <property type="entry name" value="Peptidase_S8"/>
    <property type="match status" value="1"/>
</dbReference>
<feature type="domain" description="Peptidase S8/S53" evidence="9">
    <location>
        <begin position="231"/>
        <end position="481"/>
    </location>
</feature>
<keyword evidence="12" id="KW-1185">Reference proteome</keyword>
<evidence type="ECO:0000256" key="2">
    <source>
        <dbReference type="ARBA" id="ARBA00022670"/>
    </source>
</evidence>
<feature type="active site" description="Charge relay system" evidence="5 6">
    <location>
        <position position="436"/>
    </location>
</feature>
<feature type="active site" description="Charge relay system" evidence="5 6">
    <location>
        <position position="238"/>
    </location>
</feature>
<dbReference type="InterPro" id="IPR050131">
    <property type="entry name" value="Peptidase_S8_subtilisin-like"/>
</dbReference>
<dbReference type="GO" id="GO:0004252">
    <property type="term" value="F:serine-type endopeptidase activity"/>
    <property type="evidence" value="ECO:0007669"/>
    <property type="project" value="UniProtKB-UniRule"/>
</dbReference>
<feature type="compositionally biased region" description="Acidic residues" evidence="8">
    <location>
        <begin position="261"/>
        <end position="272"/>
    </location>
</feature>
<evidence type="ECO:0000259" key="10">
    <source>
        <dbReference type="Pfam" id="PF22148"/>
    </source>
</evidence>
<dbReference type="Gene3D" id="3.40.50.200">
    <property type="entry name" value="Peptidase S8/S53 domain"/>
    <property type="match status" value="1"/>
</dbReference>
<dbReference type="InterPro" id="IPR054399">
    <property type="entry name" value="Fervidolysin-like_N_prodom"/>
</dbReference>
<evidence type="ECO:0000256" key="8">
    <source>
        <dbReference type="SAM" id="MobiDB-lite"/>
    </source>
</evidence>
<name>A0A848LV64_9BACT</name>
<comment type="caution">
    <text evidence="11">The sequence shown here is derived from an EMBL/GenBank/DDBJ whole genome shotgun (WGS) entry which is preliminary data.</text>
</comment>
<evidence type="ECO:0000313" key="11">
    <source>
        <dbReference type="EMBL" id="NMO21500.1"/>
    </source>
</evidence>
<dbReference type="PANTHER" id="PTHR43806:SF11">
    <property type="entry name" value="CEREVISIN-RELATED"/>
    <property type="match status" value="1"/>
</dbReference>
<dbReference type="PANTHER" id="PTHR43806">
    <property type="entry name" value="PEPTIDASE S8"/>
    <property type="match status" value="1"/>
</dbReference>
<accession>A0A848LV64</accession>
<dbReference type="PROSITE" id="PS51892">
    <property type="entry name" value="SUBTILASE"/>
    <property type="match status" value="1"/>
</dbReference>
<keyword evidence="2 6" id="KW-0645">Protease</keyword>
<dbReference type="GO" id="GO:0006508">
    <property type="term" value="P:proteolysis"/>
    <property type="evidence" value="ECO:0007669"/>
    <property type="project" value="UniProtKB-KW"/>
</dbReference>
<evidence type="ECO:0000313" key="12">
    <source>
        <dbReference type="Proteomes" id="UP000518300"/>
    </source>
</evidence>
<dbReference type="InterPro" id="IPR036852">
    <property type="entry name" value="Peptidase_S8/S53_dom_sf"/>
</dbReference>
<evidence type="ECO:0000256" key="4">
    <source>
        <dbReference type="ARBA" id="ARBA00022825"/>
    </source>
</evidence>
<reference evidence="11 12" key="1">
    <citation type="submission" date="2020-04" db="EMBL/GenBank/DDBJ databases">
        <title>Draft genome of Pyxidicoccus fallax type strain.</title>
        <authorList>
            <person name="Whitworth D.E."/>
        </authorList>
    </citation>
    <scope>NUCLEOTIDE SEQUENCE [LARGE SCALE GENOMIC DNA]</scope>
    <source>
        <strain evidence="11 12">DSM 14698</strain>
    </source>
</reference>
<evidence type="ECO:0000256" key="5">
    <source>
        <dbReference type="PIRSR" id="PIRSR615500-1"/>
    </source>
</evidence>
<keyword evidence="4 6" id="KW-0720">Serine protease</keyword>
<evidence type="ECO:0000256" key="6">
    <source>
        <dbReference type="PROSITE-ProRule" id="PRU01240"/>
    </source>
</evidence>
<dbReference type="InterPro" id="IPR015943">
    <property type="entry name" value="WD40/YVTN_repeat-like_dom_sf"/>
</dbReference>
<dbReference type="SUPFAM" id="SSF63825">
    <property type="entry name" value="YWTD domain"/>
    <property type="match status" value="1"/>
</dbReference>
<dbReference type="Proteomes" id="UP000518300">
    <property type="component" value="Unassembled WGS sequence"/>
</dbReference>
<dbReference type="PRINTS" id="PR00723">
    <property type="entry name" value="SUBTILISIN"/>
</dbReference>
<proteinExistence type="inferred from homology"/>
<feature type="active site" description="Charge relay system" evidence="5 6">
    <location>
        <position position="276"/>
    </location>
</feature>
<dbReference type="InterPro" id="IPR015500">
    <property type="entry name" value="Peptidase_S8_subtilisin-rel"/>
</dbReference>
<dbReference type="PROSITE" id="PS00136">
    <property type="entry name" value="SUBTILASE_ASP"/>
    <property type="match status" value="1"/>
</dbReference>
<protein>
    <submittedName>
        <fullName evidence="11">S8 family serine peptidase</fullName>
    </submittedName>
</protein>
<dbReference type="InterPro" id="IPR022398">
    <property type="entry name" value="Peptidase_S8_His-AS"/>
</dbReference>
<dbReference type="RefSeq" id="WP_169350685.1">
    <property type="nucleotide sequence ID" value="NZ_JABBJJ010000328.1"/>
</dbReference>
<dbReference type="SUPFAM" id="SSF52743">
    <property type="entry name" value="Subtilisin-like"/>
    <property type="match status" value="1"/>
</dbReference>
<dbReference type="InterPro" id="IPR023828">
    <property type="entry name" value="Peptidase_S8_Ser-AS"/>
</dbReference>
<dbReference type="InterPro" id="IPR023827">
    <property type="entry name" value="Peptidase_S8_Asp-AS"/>
</dbReference>
<comment type="similarity">
    <text evidence="1 6 7">Belongs to the peptidase S8 family.</text>
</comment>
<feature type="region of interest" description="Disordered" evidence="8">
    <location>
        <begin position="261"/>
        <end position="284"/>
    </location>
</feature>
<gene>
    <name evidence="11" type="ORF">HG543_42620</name>
</gene>
<dbReference type="PROSITE" id="PS00138">
    <property type="entry name" value="SUBTILASE_SER"/>
    <property type="match status" value="1"/>
</dbReference>
<organism evidence="11 12">
    <name type="scientific">Pyxidicoccus fallax</name>
    <dbReference type="NCBI Taxonomy" id="394095"/>
    <lineage>
        <taxon>Bacteria</taxon>
        <taxon>Pseudomonadati</taxon>
        <taxon>Myxococcota</taxon>
        <taxon>Myxococcia</taxon>
        <taxon>Myxococcales</taxon>
        <taxon>Cystobacterineae</taxon>
        <taxon>Myxococcaceae</taxon>
        <taxon>Pyxidicoccus</taxon>
    </lineage>
</organism>
<dbReference type="AlphaFoldDB" id="A0A848LV64"/>
<evidence type="ECO:0000256" key="3">
    <source>
        <dbReference type="ARBA" id="ARBA00022801"/>
    </source>
</evidence>
<dbReference type="Pfam" id="PF22148">
    <property type="entry name" value="Fervidolysin_NPro-like"/>
    <property type="match status" value="1"/>
</dbReference>
<keyword evidence="3 6" id="KW-0378">Hydrolase</keyword>
<dbReference type="Gene3D" id="2.130.10.10">
    <property type="entry name" value="YVTN repeat-like/Quinoprotein amine dehydrogenase"/>
    <property type="match status" value="1"/>
</dbReference>
<evidence type="ECO:0000256" key="1">
    <source>
        <dbReference type="ARBA" id="ARBA00011073"/>
    </source>
</evidence>
<evidence type="ECO:0000259" key="9">
    <source>
        <dbReference type="Pfam" id="PF00082"/>
    </source>
</evidence>
<dbReference type="PROSITE" id="PS00137">
    <property type="entry name" value="SUBTILASE_HIS"/>
    <property type="match status" value="1"/>
</dbReference>
<evidence type="ECO:0000256" key="7">
    <source>
        <dbReference type="RuleBase" id="RU003355"/>
    </source>
</evidence>
<feature type="domain" description="Fervidolysin-like N-terminal prodomain" evidence="10">
    <location>
        <begin position="109"/>
        <end position="177"/>
    </location>
</feature>
<sequence length="731" mass="78408">MRVQKPRVKHENDYSYTNKFTKKQLRFSPREDEVVATFQPQASTESVRGLMKDTAMSVSQGMDAGRGFAVLKVPRTRDRGTAERSLESRPEVANVLPVLVDDEGLTRYFLPDELTVQFREGVSKDRIEQLLDERKTPIVAEQRTPGYYTLAVPEERGLFETLRELSALEEVAFAEPSEAGFNDALYLPDDPNFPVLWGLHNTGQAVNGTTGSVDSDTDAVEAWDITRGHPDVVISVIDTGMDLDHPDLVGNLLARGSEDWDFADAADPSPDDTDGHGTHVSGTAAAVDNGTGVIGMAPGCRLMPLRINLTAGMNQNRADAINYVAAQAVANPSRRYVINCSWKMSGDHAGVHNAIINAVSRNVVVVFAAGNANQDIESPPFYPAYYPEVLSVAATNQQDVRASFSNYGARVDVSAPGVNIYSSYPDNSYAYLDGTSMASPHVAGLAALILSRNRTLTTAQVRSIIESTCDNIDAKNPGFVGKLGKGRINAYRAVHATPLPPVGFTLLRRFPFPQANSGSSSALAYARRILIAGSIVPRSALLFLTQQPFSERIYFLNPTTGAVMGSIDPVDNDTIGGMEWDGSRIRVANVTTGAGFINSIHPGTGAQVGSIPAPVGRGEGMAWDGTHLYYSTINRIHILNPTTGAVVGSFPAPGGTCRALAAGLGYLFCGNPLTGVISVVELSTRLVRDTFVAPGGGGAERVDGLAFNPVTRELFIANQGENTLYVGRVTL</sequence>